<dbReference type="AlphaFoldDB" id="A0A833LTX3"/>
<proteinExistence type="predicted"/>
<evidence type="ECO:0000313" key="1">
    <source>
        <dbReference type="EMBL" id="KAB2927342.1"/>
    </source>
</evidence>
<organism evidence="1 2">
    <name type="scientific">Leptonema illini</name>
    <dbReference type="NCBI Taxonomy" id="183"/>
    <lineage>
        <taxon>Bacteria</taxon>
        <taxon>Pseudomonadati</taxon>
        <taxon>Spirochaetota</taxon>
        <taxon>Spirochaetia</taxon>
        <taxon>Leptospirales</taxon>
        <taxon>Leptospiraceae</taxon>
        <taxon>Leptonema</taxon>
    </lineage>
</organism>
<name>A0A833LTX3_9LEPT</name>
<dbReference type="Proteomes" id="UP000460298">
    <property type="component" value="Unassembled WGS sequence"/>
</dbReference>
<sequence length="107" mass="11818">MAIFYAGEEFIYLSPDGTRIQVRGWGDQFQPTFETLDGYTVVKDPKSGYLHYAVLSPDQTALLPSGLRVGEIPAQHLPFPRHLRALSRDLFPTPAPFGEDLALPSSG</sequence>
<evidence type="ECO:0000313" key="2">
    <source>
        <dbReference type="Proteomes" id="UP000460298"/>
    </source>
</evidence>
<dbReference type="EMBL" id="WBUI01000079">
    <property type="protein sequence ID" value="KAB2927342.1"/>
    <property type="molecule type" value="Genomic_DNA"/>
</dbReference>
<protein>
    <submittedName>
        <fullName evidence="1">Uncharacterized protein</fullName>
    </submittedName>
</protein>
<reference evidence="1 2" key="1">
    <citation type="submission" date="2019-10" db="EMBL/GenBank/DDBJ databases">
        <title>Extracellular Electron Transfer in a Candidatus Methanoperedens spp. Enrichment Culture.</title>
        <authorList>
            <person name="Berger S."/>
            <person name="Rangel Shaw D."/>
            <person name="Berben T."/>
            <person name="In 'T Zandt M."/>
            <person name="Frank J."/>
            <person name="Reimann J."/>
            <person name="Jetten M.S.M."/>
            <person name="Welte C.U."/>
        </authorList>
    </citation>
    <scope>NUCLEOTIDE SEQUENCE [LARGE SCALE GENOMIC DNA]</scope>
    <source>
        <strain evidence="1">SB12</strain>
    </source>
</reference>
<accession>A0A833LTX3</accession>
<comment type="caution">
    <text evidence="1">The sequence shown here is derived from an EMBL/GenBank/DDBJ whole genome shotgun (WGS) entry which is preliminary data.</text>
</comment>
<gene>
    <name evidence="1" type="ORF">F9K24_22700</name>
</gene>